<reference evidence="2" key="1">
    <citation type="submission" date="2021-07" db="EMBL/GenBank/DDBJ databases">
        <authorList>
            <person name="Catto M.A."/>
            <person name="Jacobson A."/>
            <person name="Kennedy G."/>
            <person name="Labadie P."/>
            <person name="Hunt B.G."/>
            <person name="Srinivasan R."/>
        </authorList>
    </citation>
    <scope>NUCLEOTIDE SEQUENCE</scope>
    <source>
        <strain evidence="2">PL_HMW_Pooled</strain>
        <tissue evidence="2">Head</tissue>
    </source>
</reference>
<organism evidence="2 3">
    <name type="scientific">Frankliniella fusca</name>
    <dbReference type="NCBI Taxonomy" id="407009"/>
    <lineage>
        <taxon>Eukaryota</taxon>
        <taxon>Metazoa</taxon>
        <taxon>Ecdysozoa</taxon>
        <taxon>Arthropoda</taxon>
        <taxon>Hexapoda</taxon>
        <taxon>Insecta</taxon>
        <taxon>Pterygota</taxon>
        <taxon>Neoptera</taxon>
        <taxon>Paraneoptera</taxon>
        <taxon>Thysanoptera</taxon>
        <taxon>Terebrantia</taxon>
        <taxon>Thripoidea</taxon>
        <taxon>Thripidae</taxon>
        <taxon>Frankliniella</taxon>
    </lineage>
</organism>
<proteinExistence type="predicted"/>
<name>A0AAE1HX94_9NEOP</name>
<dbReference type="PROSITE" id="PS51029">
    <property type="entry name" value="MADF"/>
    <property type="match status" value="1"/>
</dbReference>
<dbReference type="SMART" id="SM00595">
    <property type="entry name" value="MADF"/>
    <property type="match status" value="1"/>
</dbReference>
<sequence>MARKNTLKFAHEEDLAFVMEVEKCPDLWDVTLEIYRRADLKAQAWEEIGKKLGPKFATQGCALWAHFKNLKDTFMQNLRKVRESTRSGVGTDSVYKPKWFLWDAMQFLKKTCAQSESTSNMPANEAVKNIENIIETENSASQPEIRILPEMYFDEALGQVVLLPPDTCPF</sequence>
<feature type="domain" description="MADF" evidence="1">
    <location>
        <begin position="16"/>
        <end position="113"/>
    </location>
</feature>
<dbReference type="InterPro" id="IPR006578">
    <property type="entry name" value="MADF-dom"/>
</dbReference>
<dbReference type="InterPro" id="IPR039353">
    <property type="entry name" value="TF_Adf1"/>
</dbReference>
<gene>
    <name evidence="2" type="ORF">KUF71_019513</name>
</gene>
<dbReference type="Pfam" id="PF10545">
    <property type="entry name" value="MADF_DNA_bdg"/>
    <property type="match status" value="1"/>
</dbReference>
<dbReference type="AlphaFoldDB" id="A0AAE1HX94"/>
<keyword evidence="3" id="KW-1185">Reference proteome</keyword>
<protein>
    <submittedName>
        <fullName evidence="2">Transcription factor Adf-1</fullName>
    </submittedName>
</protein>
<dbReference type="Proteomes" id="UP001219518">
    <property type="component" value="Unassembled WGS sequence"/>
</dbReference>
<comment type="caution">
    <text evidence="2">The sequence shown here is derived from an EMBL/GenBank/DDBJ whole genome shotgun (WGS) entry which is preliminary data.</text>
</comment>
<evidence type="ECO:0000313" key="2">
    <source>
        <dbReference type="EMBL" id="KAK3929682.1"/>
    </source>
</evidence>
<dbReference type="PANTHER" id="PTHR12243:SF67">
    <property type="entry name" value="COREPRESSOR OF PANGOLIN, ISOFORM A-RELATED"/>
    <property type="match status" value="1"/>
</dbReference>
<reference evidence="2" key="2">
    <citation type="journal article" date="2023" name="BMC Genomics">
        <title>Pest status, molecular evolution, and epigenetic factors derived from the genome assembly of Frankliniella fusca, a thysanopteran phytovirus vector.</title>
        <authorList>
            <person name="Catto M.A."/>
            <person name="Labadie P.E."/>
            <person name="Jacobson A.L."/>
            <person name="Kennedy G.G."/>
            <person name="Srinivasan R."/>
            <person name="Hunt B.G."/>
        </authorList>
    </citation>
    <scope>NUCLEOTIDE SEQUENCE</scope>
    <source>
        <strain evidence="2">PL_HMW_Pooled</strain>
    </source>
</reference>
<dbReference type="EMBL" id="JAHWGI010001402">
    <property type="protein sequence ID" value="KAK3929682.1"/>
    <property type="molecule type" value="Genomic_DNA"/>
</dbReference>
<evidence type="ECO:0000259" key="1">
    <source>
        <dbReference type="PROSITE" id="PS51029"/>
    </source>
</evidence>
<evidence type="ECO:0000313" key="3">
    <source>
        <dbReference type="Proteomes" id="UP001219518"/>
    </source>
</evidence>
<dbReference type="PANTHER" id="PTHR12243">
    <property type="entry name" value="MADF DOMAIN TRANSCRIPTION FACTOR"/>
    <property type="match status" value="1"/>
</dbReference>
<accession>A0AAE1HX94</accession>